<protein>
    <recommendedName>
        <fullName evidence="2">HD/PDEase domain-containing protein</fullName>
    </recommendedName>
</protein>
<evidence type="ECO:0000313" key="3">
    <source>
        <dbReference type="EMBL" id="OIQ08220.1"/>
    </source>
</evidence>
<dbReference type="Pfam" id="PF01966">
    <property type="entry name" value="HD"/>
    <property type="match status" value="1"/>
</dbReference>
<dbReference type="NCBIfam" id="TIGR00277">
    <property type="entry name" value="HDIG"/>
    <property type="match status" value="1"/>
</dbReference>
<organism evidence="3 4">
    <name type="scientific">Neomoorella thermoacetica</name>
    <name type="common">Clostridium thermoaceticum</name>
    <dbReference type="NCBI Taxonomy" id="1525"/>
    <lineage>
        <taxon>Bacteria</taxon>
        <taxon>Bacillati</taxon>
        <taxon>Bacillota</taxon>
        <taxon>Clostridia</taxon>
        <taxon>Neomoorellales</taxon>
        <taxon>Neomoorellaceae</taxon>
        <taxon>Neomoorella</taxon>
    </lineage>
</organism>
<dbReference type="SMART" id="SM00471">
    <property type="entry name" value="HDc"/>
    <property type="match status" value="1"/>
</dbReference>
<dbReference type="AlphaFoldDB" id="A0A1J5JHD7"/>
<dbReference type="Proteomes" id="UP000182743">
    <property type="component" value="Unassembled WGS sequence"/>
</dbReference>
<dbReference type="Gene3D" id="1.10.3210.10">
    <property type="entry name" value="Hypothetical protein af1432"/>
    <property type="match status" value="1"/>
</dbReference>
<dbReference type="SUPFAM" id="SSF109604">
    <property type="entry name" value="HD-domain/PDEase-like"/>
    <property type="match status" value="1"/>
</dbReference>
<evidence type="ECO:0000313" key="4">
    <source>
        <dbReference type="Proteomes" id="UP000182743"/>
    </source>
</evidence>
<dbReference type="InterPro" id="IPR011624">
    <property type="entry name" value="Metal-dep_PHydrolase_7TM_extra"/>
</dbReference>
<keyword evidence="1" id="KW-0812">Transmembrane</keyword>
<dbReference type="CDD" id="cd00077">
    <property type="entry name" value="HDc"/>
    <property type="match status" value="1"/>
</dbReference>
<feature type="transmembrane region" description="Helical" evidence="1">
    <location>
        <begin position="26"/>
        <end position="45"/>
    </location>
</feature>
<evidence type="ECO:0000259" key="2">
    <source>
        <dbReference type="SMART" id="SM00471"/>
    </source>
</evidence>
<name>A0A1J5JHD7_NEOTH</name>
<accession>A0A1J5JHD7</accession>
<dbReference type="Pfam" id="PF07698">
    <property type="entry name" value="7TM-7TMR_HD"/>
    <property type="match status" value="1"/>
</dbReference>
<dbReference type="EMBL" id="MIHH01000014">
    <property type="protein sequence ID" value="OIQ08220.1"/>
    <property type="molecule type" value="Genomic_DNA"/>
</dbReference>
<dbReference type="PANTHER" id="PTHR36442">
    <property type="entry name" value="CYCLIC-DI-AMP PHOSPHODIESTERASE PGPH"/>
    <property type="match status" value="1"/>
</dbReference>
<proteinExistence type="predicted"/>
<dbReference type="InterPro" id="IPR052722">
    <property type="entry name" value="PgpH_phosphodiesterase"/>
</dbReference>
<feature type="transmembrane region" description="Helical" evidence="1">
    <location>
        <begin position="410"/>
        <end position="428"/>
    </location>
</feature>
<feature type="domain" description="HD/PDEase" evidence="2">
    <location>
        <begin position="489"/>
        <end position="647"/>
    </location>
</feature>
<dbReference type="InterPro" id="IPR006675">
    <property type="entry name" value="HDIG_dom"/>
</dbReference>
<dbReference type="PANTHER" id="PTHR36442:SF1">
    <property type="entry name" value="CYCLIC-DI-AMP PHOSPHODIESTERASE PGPH"/>
    <property type="match status" value="1"/>
</dbReference>
<dbReference type="InterPro" id="IPR003607">
    <property type="entry name" value="HD/PDEase_dom"/>
</dbReference>
<sequence length="722" mass="79293">MPWQRLETLLHPLLARLGPRFLTRRAVWGMALFVIAVAIMALDFLPQKLDLTVGQPSPRDFKAPQGIVYESEVLTQKAREEAARQVAPVYRVDNTVVASLTGQVDSIFQSIREINNSTGDANERVARLKERLNQFKLAPAIIQALATADSGTINNLATATKSIINQVMGEAVPQDALNTARDKMLAAVETSGIDARYRPLVAALLRELDLKPNLIYDVAATMQKQEKARAEVVPVQVTIRQGEKIVSDGELVTAEDIEALQKLGLLRTGTSWGGFIGLILFQGILVALMLLYLRFFKPDIYGDNHLLLLLGLLWLIFLVFSRGVVAISLGGRPDLARLVGYLMPVAAGSMLVAILLDAQVAVIFTVFLGLEAGIISGNYYQFAAAGFISGLTGIYCVAHLSHRSDLARSSLFLMLANLLSVVALGLMLKDTLFQLSIAAGLALANGLLSTVLTIGFLPFLENSFGITTAVKLLELSDPNHPLLKRLLLEAPGTYHHSILVGNLAEAAANAVGADSLLARVGAYYHDIGKLKRPYFFIENQVTPENPHDRLAPTLSTLIISCHVKDGLEMAREFHLPRVIQDIIAQHHGATLMSYFYHKACENSRDEKEVAADDFRYEGPKPQSKEAAIVMLADSVEAGIRSLPKATPGRMEGFIRKIIKEKLEDNQLEASDLTFRELTVIAEAFMRVLNGIFHTRVEYPEVVVKEMERRKNRNGVLHKQSAG</sequence>
<keyword evidence="1" id="KW-0472">Membrane</keyword>
<comment type="caution">
    <text evidence="3">The sequence shown here is derived from an EMBL/GenBank/DDBJ whole genome shotgun (WGS) entry which is preliminary data.</text>
</comment>
<feature type="transmembrane region" description="Helical" evidence="1">
    <location>
        <begin position="379"/>
        <end position="398"/>
    </location>
</feature>
<evidence type="ECO:0000256" key="1">
    <source>
        <dbReference type="SAM" id="Phobius"/>
    </source>
</evidence>
<feature type="transmembrane region" description="Helical" evidence="1">
    <location>
        <begin position="341"/>
        <end position="367"/>
    </location>
</feature>
<feature type="transmembrane region" description="Helical" evidence="1">
    <location>
        <begin position="434"/>
        <end position="457"/>
    </location>
</feature>
<dbReference type="Pfam" id="PF07697">
    <property type="entry name" value="7TMR-HDED"/>
    <property type="match status" value="1"/>
</dbReference>
<keyword evidence="1" id="KW-1133">Transmembrane helix</keyword>
<feature type="transmembrane region" description="Helical" evidence="1">
    <location>
        <begin position="305"/>
        <end position="329"/>
    </location>
</feature>
<dbReference type="InterPro" id="IPR011621">
    <property type="entry name" value="Metal-dep_PHydrolase_7TM_intra"/>
</dbReference>
<reference evidence="3 4" key="1">
    <citation type="submission" date="2016-08" db="EMBL/GenBank/DDBJ databases">
        <title>Genome-based comparison of Moorella thermoacetic strains.</title>
        <authorList>
            <person name="Poehlein A."/>
            <person name="Bengelsdorf F.R."/>
            <person name="Esser C."/>
            <person name="Duerre P."/>
            <person name="Daniel R."/>
        </authorList>
    </citation>
    <scope>NUCLEOTIDE SEQUENCE [LARGE SCALE GENOMIC DNA]</scope>
    <source>
        <strain evidence="3 4">DSM 11768</strain>
    </source>
</reference>
<dbReference type="InterPro" id="IPR006674">
    <property type="entry name" value="HD_domain"/>
</dbReference>
<feature type="transmembrane region" description="Helical" evidence="1">
    <location>
        <begin position="272"/>
        <end position="293"/>
    </location>
</feature>
<gene>
    <name evidence="3" type="ORF">MOOR_21900</name>
</gene>
<dbReference type="RefSeq" id="WP_071521286.1">
    <property type="nucleotide sequence ID" value="NZ_CP017237.1"/>
</dbReference>